<evidence type="ECO:0000259" key="1">
    <source>
        <dbReference type="Pfam" id="PF10551"/>
    </source>
</evidence>
<reference evidence="2" key="1">
    <citation type="submission" date="2025-08" db="UniProtKB">
        <authorList>
            <consortium name="RefSeq"/>
        </authorList>
    </citation>
    <scope>IDENTIFICATION</scope>
</reference>
<dbReference type="KEGG" id="nta:107822885"/>
<accession>A0A1S4CVC6</accession>
<dbReference type="RefSeq" id="XP_016504954.1">
    <property type="nucleotide sequence ID" value="XM_016649468.1"/>
</dbReference>
<dbReference type="Pfam" id="PF10551">
    <property type="entry name" value="MULE"/>
    <property type="match status" value="1"/>
</dbReference>
<feature type="domain" description="MULE transposase" evidence="1">
    <location>
        <begin position="158"/>
        <end position="253"/>
    </location>
</feature>
<dbReference type="STRING" id="4097.A0A1S4CVC6"/>
<name>A0A1S4CVC6_TOBAC</name>
<dbReference type="InterPro" id="IPR018289">
    <property type="entry name" value="MULE_transposase_dom"/>
</dbReference>
<dbReference type="AlphaFoldDB" id="A0A1S4CVC6"/>
<gene>
    <name evidence="2" type="primary">LOC107822885</name>
</gene>
<organism evidence="2">
    <name type="scientific">Nicotiana tabacum</name>
    <name type="common">Common tobacco</name>
    <dbReference type="NCBI Taxonomy" id="4097"/>
    <lineage>
        <taxon>Eukaryota</taxon>
        <taxon>Viridiplantae</taxon>
        <taxon>Streptophyta</taxon>
        <taxon>Embryophyta</taxon>
        <taxon>Tracheophyta</taxon>
        <taxon>Spermatophyta</taxon>
        <taxon>Magnoliopsida</taxon>
        <taxon>eudicotyledons</taxon>
        <taxon>Gunneridae</taxon>
        <taxon>Pentapetalae</taxon>
        <taxon>asterids</taxon>
        <taxon>lamiids</taxon>
        <taxon>Solanales</taxon>
        <taxon>Solanaceae</taxon>
        <taxon>Nicotianoideae</taxon>
        <taxon>Nicotianeae</taxon>
        <taxon>Nicotiana</taxon>
    </lineage>
</organism>
<sequence>MTFKDIAEARKIINMYTLANGYGLEQAKSDPTRLRYICEAGFPFVCHISRNTSGGAAEFRTLYDEHTCEPAFENHRVNSKTIVEYFNRRLENLEGSFTDECNKLVAYVNELKFSNPGSDVVVNLSKDALAESKRRFLRMYICFHVMKMGFKSGLRPFIWLDGTFLKGKVKGQLLVAVGQDSANHFYPLSWAIVDKEIKFTWKSFLSHLQMSLDLKMGEGITFISDMQKGLIDSISTILPEAHHGFCVRHIKANWYKRCGSGEYKKYLWWVAWSIYEEDFQDQLKSMSQVDDDGKVVVKDLLNTTAKSKHSVQQLCVYATPTVQRQLPTSNDPDFEILNFEPKPEKAIRPKSISEARTRLQLRQQSVPIATRQIGFFGDSNGASQPSKITFSAKGLTW</sequence>
<dbReference type="PANTHER" id="PTHR31973">
    <property type="entry name" value="POLYPROTEIN, PUTATIVE-RELATED"/>
    <property type="match status" value="1"/>
</dbReference>
<evidence type="ECO:0000313" key="2">
    <source>
        <dbReference type="RefSeq" id="XP_016504954.1"/>
    </source>
</evidence>
<protein>
    <recommendedName>
        <fullName evidence="1">MULE transposase domain-containing protein</fullName>
    </recommendedName>
</protein>
<dbReference type="PANTHER" id="PTHR31973:SF189">
    <property type="entry name" value="TRANSPOSASE, MUDR, PLANT, MULE TRANSPOSASE DOMAIN PROTEIN-RELATED"/>
    <property type="match status" value="1"/>
</dbReference>
<dbReference type="PaxDb" id="4097-A0A1S4CVC6"/>
<proteinExistence type="predicted"/>